<dbReference type="EMBL" id="VSSQ01000321">
    <property type="protein sequence ID" value="MPL91128.1"/>
    <property type="molecule type" value="Genomic_DNA"/>
</dbReference>
<dbReference type="InterPro" id="IPR026876">
    <property type="entry name" value="Fn3_assoc_repeat"/>
</dbReference>
<dbReference type="GO" id="GO:0030203">
    <property type="term" value="P:glycosaminoglycan metabolic process"/>
    <property type="evidence" value="ECO:0007669"/>
    <property type="project" value="TreeGrafter"/>
</dbReference>
<dbReference type="SUPFAM" id="SSF55545">
    <property type="entry name" value="beta-N-acetylhexosaminidase-like domain"/>
    <property type="match status" value="1"/>
</dbReference>
<accession>A0A644VIH0</accession>
<dbReference type="InterPro" id="IPR017853">
    <property type="entry name" value="GH"/>
</dbReference>
<dbReference type="Gene3D" id="3.20.20.80">
    <property type="entry name" value="Glycosidases"/>
    <property type="match status" value="1"/>
</dbReference>
<evidence type="ECO:0000313" key="8">
    <source>
        <dbReference type="EMBL" id="MPL91128.1"/>
    </source>
</evidence>
<dbReference type="InterPro" id="IPR015882">
    <property type="entry name" value="HEX_bac_N"/>
</dbReference>
<evidence type="ECO:0000256" key="1">
    <source>
        <dbReference type="ARBA" id="ARBA00001231"/>
    </source>
</evidence>
<dbReference type="SUPFAM" id="SSF51445">
    <property type="entry name" value="(Trans)glycosidases"/>
    <property type="match status" value="1"/>
</dbReference>
<dbReference type="PRINTS" id="PR00738">
    <property type="entry name" value="GLHYDRLASE20"/>
</dbReference>
<dbReference type="Pfam" id="PF02838">
    <property type="entry name" value="Glyco_hydro_20b"/>
    <property type="match status" value="1"/>
</dbReference>
<comment type="caution">
    <text evidence="8">The sequence shown here is derived from an EMBL/GenBank/DDBJ whole genome shotgun (WGS) entry which is preliminary data.</text>
</comment>
<feature type="domain" description="Glycoside hydrolase family 20 catalytic" evidence="6">
    <location>
        <begin position="163"/>
        <end position="507"/>
    </location>
</feature>
<dbReference type="Pfam" id="PF00728">
    <property type="entry name" value="Glyco_hydro_20"/>
    <property type="match status" value="1"/>
</dbReference>
<dbReference type="InterPro" id="IPR025705">
    <property type="entry name" value="Beta_hexosaminidase_sua/sub"/>
</dbReference>
<evidence type="ECO:0000256" key="4">
    <source>
        <dbReference type="ARBA" id="ARBA00022801"/>
    </source>
</evidence>
<dbReference type="GO" id="GO:0004563">
    <property type="term" value="F:beta-N-acetylhexosaminidase activity"/>
    <property type="evidence" value="ECO:0007669"/>
    <property type="project" value="UniProtKB-EC"/>
</dbReference>
<keyword evidence="4" id="KW-0378">Hydrolase</keyword>
<comment type="catalytic activity">
    <reaction evidence="1">
        <text>Hydrolysis of terminal non-reducing N-acetyl-D-hexosamine residues in N-acetyl-beta-D-hexosaminides.</text>
        <dbReference type="EC" id="3.2.1.52"/>
    </reaction>
</comment>
<evidence type="ECO:0000256" key="3">
    <source>
        <dbReference type="ARBA" id="ARBA00012663"/>
    </source>
</evidence>
<gene>
    <name evidence="8" type="ORF">SDC9_37191</name>
</gene>
<dbReference type="PANTHER" id="PTHR22600:SF57">
    <property type="entry name" value="BETA-N-ACETYLHEXOSAMINIDASE"/>
    <property type="match status" value="1"/>
</dbReference>
<dbReference type="InterPro" id="IPR015883">
    <property type="entry name" value="Glyco_hydro_20_cat"/>
</dbReference>
<dbReference type="PANTHER" id="PTHR22600">
    <property type="entry name" value="BETA-HEXOSAMINIDASE"/>
    <property type="match status" value="1"/>
</dbReference>
<dbReference type="EC" id="3.2.1.52" evidence="3"/>
<evidence type="ECO:0000259" key="6">
    <source>
        <dbReference type="Pfam" id="PF00728"/>
    </source>
</evidence>
<dbReference type="AlphaFoldDB" id="A0A644VIH0"/>
<sequence length="614" mass="70793">MKRFLFHIVFISLVIYSGILSAQCHYAIIPYPENIIPQSGVFTINENTEIIIQTSKEDYHRIIKFLHERLNTVAGFSLKISKKKSPVGTNSIFFREVAGFAPEAYRLIIDKKSVIVESSYANGAFYALQTIFQLLPAEIYSNRKQGQIKWTLPCVEINDTPRFSYRGMHLDVCSHFFPVEYIKRYLDLMAMHKQNVFHWHLTEDQGWRIEIKKYPELTNKGSIRKETVIGTLASKVYDGTPYGGYYTQEEIRDVVRYAADRFITVIPEIEMPGHALAAISCFPHLSCGLEGKYEVATRWGVFKQVYCPKEETFQFLEDVLTEVMDLFPSKLIHIGGDECPKDSWRKCPNCQNLITTLGLEDEFALQSYFIQRIEKFLNSKGRQIIGWDEILQGGLAPNATVMSWLGEEGGIKSAQQQHNAIMCPHQKYYLDYYQFNPEAEQLCMGHLVPLREVYDYNPVPDVLNAEEQKYIQGVQGCVWTEYMKNPERVEYMAFPRVLAISETGWTPAPNKNWDSFTQRLETHFKRLDQLNVNYSKRFYDVLILVHKDGPYSKVITMSVDAPDAEIHYTLDGTTPTMNSPIYKTPLVINKQQIIKATAIRDSNPIGKTTYMTFD</sequence>
<name>A0A644VIH0_9ZZZZ</name>
<keyword evidence="5" id="KW-0326">Glycosidase</keyword>
<proteinExistence type="inferred from homology"/>
<dbReference type="CDD" id="cd06563">
    <property type="entry name" value="GH20_chitobiase-like"/>
    <property type="match status" value="1"/>
</dbReference>
<dbReference type="InterPro" id="IPR029018">
    <property type="entry name" value="Hex-like_dom2"/>
</dbReference>
<evidence type="ECO:0000259" key="7">
    <source>
        <dbReference type="Pfam" id="PF02838"/>
    </source>
</evidence>
<evidence type="ECO:0000256" key="2">
    <source>
        <dbReference type="ARBA" id="ARBA00006285"/>
    </source>
</evidence>
<protein>
    <recommendedName>
        <fullName evidence="3">beta-N-acetylhexosaminidase</fullName>
        <ecNumber evidence="3">3.2.1.52</ecNumber>
    </recommendedName>
</protein>
<dbReference type="Gene3D" id="3.30.379.10">
    <property type="entry name" value="Chitobiase/beta-hexosaminidase domain 2-like"/>
    <property type="match status" value="1"/>
</dbReference>
<organism evidence="8">
    <name type="scientific">bioreactor metagenome</name>
    <dbReference type="NCBI Taxonomy" id="1076179"/>
    <lineage>
        <taxon>unclassified sequences</taxon>
        <taxon>metagenomes</taxon>
        <taxon>ecological metagenomes</taxon>
    </lineage>
</organism>
<feature type="domain" description="Beta-hexosaminidase bacterial type N-terminal" evidence="7">
    <location>
        <begin position="25"/>
        <end position="159"/>
    </location>
</feature>
<reference evidence="8" key="1">
    <citation type="submission" date="2019-08" db="EMBL/GenBank/DDBJ databases">
        <authorList>
            <person name="Kucharzyk K."/>
            <person name="Murdoch R.W."/>
            <person name="Higgins S."/>
            <person name="Loffler F."/>
        </authorList>
    </citation>
    <scope>NUCLEOTIDE SEQUENCE</scope>
</reference>
<comment type="similarity">
    <text evidence="2">Belongs to the glycosyl hydrolase 20 family.</text>
</comment>
<dbReference type="GO" id="GO:0016020">
    <property type="term" value="C:membrane"/>
    <property type="evidence" value="ECO:0007669"/>
    <property type="project" value="TreeGrafter"/>
</dbReference>
<dbReference type="GO" id="GO:0005975">
    <property type="term" value="P:carbohydrate metabolic process"/>
    <property type="evidence" value="ECO:0007669"/>
    <property type="project" value="InterPro"/>
</dbReference>
<dbReference type="Pfam" id="PF13287">
    <property type="entry name" value="Fn3_assoc"/>
    <property type="match status" value="1"/>
</dbReference>
<evidence type="ECO:0000256" key="5">
    <source>
        <dbReference type="ARBA" id="ARBA00023295"/>
    </source>
</evidence>